<organism evidence="1 2">
    <name type="scientific">Crateriforma conspicua</name>
    <dbReference type="NCBI Taxonomy" id="2527996"/>
    <lineage>
        <taxon>Bacteria</taxon>
        <taxon>Pseudomonadati</taxon>
        <taxon>Planctomycetota</taxon>
        <taxon>Planctomycetia</taxon>
        <taxon>Planctomycetales</taxon>
        <taxon>Planctomycetaceae</taxon>
        <taxon>Crateriforma</taxon>
    </lineage>
</organism>
<accession>A0A5C5YA49</accession>
<evidence type="ECO:0000313" key="1">
    <source>
        <dbReference type="EMBL" id="TWT71195.1"/>
    </source>
</evidence>
<evidence type="ECO:0000313" key="2">
    <source>
        <dbReference type="Proteomes" id="UP000317238"/>
    </source>
</evidence>
<comment type="caution">
    <text evidence="1">The sequence shown here is derived from an EMBL/GenBank/DDBJ whole genome shotgun (WGS) entry which is preliminary data.</text>
</comment>
<dbReference type="EMBL" id="SJPL01000001">
    <property type="protein sequence ID" value="TWT71195.1"/>
    <property type="molecule type" value="Genomic_DNA"/>
</dbReference>
<gene>
    <name evidence="1" type="ORF">Pan14r_35050</name>
</gene>
<name>A0A5C5YA49_9PLAN</name>
<protein>
    <submittedName>
        <fullName evidence="1">Uncharacterized protein</fullName>
    </submittedName>
</protein>
<dbReference type="Proteomes" id="UP000317238">
    <property type="component" value="Unassembled WGS sequence"/>
</dbReference>
<sequence>MDVASRLFFVVTFRYRSLTAFDFFRAVVAAPPRAGTASRSRTVTSVAGRAKIARLLGRPGHAYNGVFARRRRMAGAQRPPIVAANTDLNGRCVEEASRRGDQNLRSSIR</sequence>
<dbReference type="AlphaFoldDB" id="A0A5C5YA49"/>
<keyword evidence="2" id="KW-1185">Reference proteome</keyword>
<reference evidence="1 2" key="1">
    <citation type="submission" date="2019-02" db="EMBL/GenBank/DDBJ databases">
        <title>Deep-cultivation of Planctomycetes and their phenomic and genomic characterization uncovers novel biology.</title>
        <authorList>
            <person name="Wiegand S."/>
            <person name="Jogler M."/>
            <person name="Boedeker C."/>
            <person name="Pinto D."/>
            <person name="Vollmers J."/>
            <person name="Rivas-Marin E."/>
            <person name="Kohn T."/>
            <person name="Peeters S.H."/>
            <person name="Heuer A."/>
            <person name="Rast P."/>
            <person name="Oberbeckmann S."/>
            <person name="Bunk B."/>
            <person name="Jeske O."/>
            <person name="Meyerdierks A."/>
            <person name="Storesund J.E."/>
            <person name="Kallscheuer N."/>
            <person name="Luecker S."/>
            <person name="Lage O.M."/>
            <person name="Pohl T."/>
            <person name="Merkel B.J."/>
            <person name="Hornburger P."/>
            <person name="Mueller R.-W."/>
            <person name="Bruemmer F."/>
            <person name="Labrenz M."/>
            <person name="Spormann A.M."/>
            <person name="Op Den Camp H."/>
            <person name="Overmann J."/>
            <person name="Amann R."/>
            <person name="Jetten M.S.M."/>
            <person name="Mascher T."/>
            <person name="Medema M.H."/>
            <person name="Devos D.P."/>
            <person name="Kaster A.-K."/>
            <person name="Ovreas L."/>
            <person name="Rohde M."/>
            <person name="Galperin M.Y."/>
            <person name="Jogler C."/>
        </authorList>
    </citation>
    <scope>NUCLEOTIDE SEQUENCE [LARGE SCALE GENOMIC DNA]</scope>
    <source>
        <strain evidence="1 2">Pan14r</strain>
    </source>
</reference>
<proteinExistence type="predicted"/>